<proteinExistence type="predicted"/>
<dbReference type="InterPro" id="IPR011990">
    <property type="entry name" value="TPR-like_helical_dom_sf"/>
</dbReference>
<dbReference type="PANTHER" id="PTHR44858">
    <property type="entry name" value="TETRATRICOPEPTIDE REPEAT PROTEIN 6"/>
    <property type="match status" value="1"/>
</dbReference>
<gene>
    <name evidence="4" type="ORF">KUV50_07965</name>
</gene>
<dbReference type="Gene3D" id="1.25.40.10">
    <property type="entry name" value="Tetratricopeptide repeat domain"/>
    <property type="match status" value="2"/>
</dbReference>
<evidence type="ECO:0000256" key="2">
    <source>
        <dbReference type="ARBA" id="ARBA00022803"/>
    </source>
</evidence>
<organism evidence="4 5">
    <name type="scientific">Membranihabitans marinus</name>
    <dbReference type="NCBI Taxonomy" id="1227546"/>
    <lineage>
        <taxon>Bacteria</taxon>
        <taxon>Pseudomonadati</taxon>
        <taxon>Bacteroidota</taxon>
        <taxon>Saprospiria</taxon>
        <taxon>Saprospirales</taxon>
        <taxon>Saprospiraceae</taxon>
        <taxon>Membranihabitans</taxon>
    </lineage>
</organism>
<dbReference type="PROSITE" id="PS50005">
    <property type="entry name" value="TPR"/>
    <property type="match status" value="1"/>
</dbReference>
<accession>A0A953LAZ0</accession>
<evidence type="ECO:0000256" key="3">
    <source>
        <dbReference type="PROSITE-ProRule" id="PRU00339"/>
    </source>
</evidence>
<dbReference type="Pfam" id="PF14559">
    <property type="entry name" value="TPR_19"/>
    <property type="match status" value="1"/>
</dbReference>
<name>A0A953LAZ0_9BACT</name>
<evidence type="ECO:0000313" key="4">
    <source>
        <dbReference type="EMBL" id="MBY5958061.1"/>
    </source>
</evidence>
<dbReference type="RefSeq" id="WP_222579595.1">
    <property type="nucleotide sequence ID" value="NZ_JAHVHU010000007.1"/>
</dbReference>
<protein>
    <recommendedName>
        <fullName evidence="6">Tetratricopeptide repeat-containing protein</fullName>
    </recommendedName>
</protein>
<comment type="caution">
    <text evidence="4">The sequence shown here is derived from an EMBL/GenBank/DDBJ whole genome shotgun (WGS) entry which is preliminary data.</text>
</comment>
<feature type="repeat" description="TPR" evidence="3">
    <location>
        <begin position="146"/>
        <end position="179"/>
    </location>
</feature>
<keyword evidence="1" id="KW-0677">Repeat</keyword>
<keyword evidence="2 3" id="KW-0802">TPR repeat</keyword>
<evidence type="ECO:0000313" key="5">
    <source>
        <dbReference type="Proteomes" id="UP000753961"/>
    </source>
</evidence>
<dbReference type="PANTHER" id="PTHR44858:SF1">
    <property type="entry name" value="UDP-N-ACETYLGLUCOSAMINE--PEPTIDE N-ACETYLGLUCOSAMINYLTRANSFERASE SPINDLY-RELATED"/>
    <property type="match status" value="1"/>
</dbReference>
<dbReference type="InterPro" id="IPR019734">
    <property type="entry name" value="TPR_rpt"/>
</dbReference>
<sequence length="340" mass="39659">MFHKSIFQGKIEFDNPRSYSKGLKMFRHRVDNYHKSIELIFEEEELFSEETMTMEIPRTVINVTEKAWKTTVSLLTYTAQFAISGNIGAWMIEDGNLMHFAWIEPKSDKAVVKNYQEGKKLSKVEGKEEEAMDLLSTAIELYDKHSQAYERRGYLNYILEKFHDAERDFTKAIKWDETNAAAYLGRARLKMKRKEYDEALKDLELAIKYSLALQDIHWHARRLKADSLMHLEDYKKAEFELRFFNKRDFGPESRNSRHVKASLFKYALVLKKLDNHKGALDALKDALKIDSEGQKYVTDGDIYLEMSLSKKELGKNGHLADLKRAVKLGNKRAKGILDNR</sequence>
<keyword evidence="5" id="KW-1185">Reference proteome</keyword>
<dbReference type="EMBL" id="JAHVHU010000007">
    <property type="protein sequence ID" value="MBY5958061.1"/>
    <property type="molecule type" value="Genomic_DNA"/>
</dbReference>
<dbReference type="InterPro" id="IPR050498">
    <property type="entry name" value="Ycf3"/>
</dbReference>
<dbReference type="SMART" id="SM00028">
    <property type="entry name" value="TPR"/>
    <property type="match status" value="3"/>
</dbReference>
<dbReference type="Proteomes" id="UP000753961">
    <property type="component" value="Unassembled WGS sequence"/>
</dbReference>
<evidence type="ECO:0008006" key="6">
    <source>
        <dbReference type="Google" id="ProtNLM"/>
    </source>
</evidence>
<evidence type="ECO:0000256" key="1">
    <source>
        <dbReference type="ARBA" id="ARBA00022737"/>
    </source>
</evidence>
<dbReference type="AlphaFoldDB" id="A0A953LAZ0"/>
<reference evidence="4" key="1">
    <citation type="submission" date="2021-06" db="EMBL/GenBank/DDBJ databases">
        <title>44 bacteria genomes isolated from Dapeng, Shenzhen.</title>
        <authorList>
            <person name="Zheng W."/>
            <person name="Yu S."/>
            <person name="Huang Y."/>
        </authorList>
    </citation>
    <scope>NUCLEOTIDE SEQUENCE</scope>
    <source>
        <strain evidence="4">DP5N28-2</strain>
    </source>
</reference>
<dbReference type="SUPFAM" id="SSF48452">
    <property type="entry name" value="TPR-like"/>
    <property type="match status" value="1"/>
</dbReference>